<name>A0A485NF80_LYNPA</name>
<feature type="region of interest" description="Disordered" evidence="1">
    <location>
        <begin position="1"/>
        <end position="24"/>
    </location>
</feature>
<proteinExistence type="predicted"/>
<evidence type="ECO:0000313" key="2">
    <source>
        <dbReference type="EMBL" id="VFV30919.1"/>
    </source>
</evidence>
<reference evidence="2 3" key="1">
    <citation type="submission" date="2019-01" db="EMBL/GenBank/DDBJ databases">
        <authorList>
            <person name="Alioto T."/>
            <person name="Alioto T."/>
        </authorList>
    </citation>
    <scope>NUCLEOTIDE SEQUENCE [LARGE SCALE GENOMIC DNA]</scope>
</reference>
<dbReference type="AlphaFoldDB" id="A0A485NF80"/>
<gene>
    <name evidence="2" type="ORF">LYPA_23C016194</name>
</gene>
<keyword evidence="3" id="KW-1185">Reference proteome</keyword>
<dbReference type="EMBL" id="CAAGRJ010014873">
    <property type="protein sequence ID" value="VFV30919.1"/>
    <property type="molecule type" value="Genomic_DNA"/>
</dbReference>
<evidence type="ECO:0000313" key="3">
    <source>
        <dbReference type="Proteomes" id="UP000386466"/>
    </source>
</evidence>
<feature type="non-terminal residue" evidence="2">
    <location>
        <position position="1"/>
    </location>
</feature>
<dbReference type="Proteomes" id="UP000386466">
    <property type="component" value="Unassembled WGS sequence"/>
</dbReference>
<accession>A0A485NF80</accession>
<sequence>DTFRNQKTGNEEAGAPVEDSEAEGSLAVAAKEKLKGEQLLAVPRVQGRYDGVELLRVR</sequence>
<protein>
    <submittedName>
        <fullName evidence="2">Uncharacterized protein</fullName>
    </submittedName>
</protein>
<evidence type="ECO:0000256" key="1">
    <source>
        <dbReference type="SAM" id="MobiDB-lite"/>
    </source>
</evidence>
<organism evidence="2 3">
    <name type="scientific">Lynx pardinus</name>
    <name type="common">Iberian lynx</name>
    <name type="synonym">Felis pardina</name>
    <dbReference type="NCBI Taxonomy" id="191816"/>
    <lineage>
        <taxon>Eukaryota</taxon>
        <taxon>Metazoa</taxon>
        <taxon>Chordata</taxon>
        <taxon>Craniata</taxon>
        <taxon>Vertebrata</taxon>
        <taxon>Euteleostomi</taxon>
        <taxon>Mammalia</taxon>
        <taxon>Eutheria</taxon>
        <taxon>Laurasiatheria</taxon>
        <taxon>Carnivora</taxon>
        <taxon>Feliformia</taxon>
        <taxon>Felidae</taxon>
        <taxon>Felinae</taxon>
        <taxon>Lynx</taxon>
    </lineage>
</organism>